<dbReference type="RefSeq" id="XP_033450185.1">
    <property type="nucleotide sequence ID" value="XM_033589860.1"/>
</dbReference>
<organism evidence="3 4">
    <name type="scientific">Didymella exigua CBS 183.55</name>
    <dbReference type="NCBI Taxonomy" id="1150837"/>
    <lineage>
        <taxon>Eukaryota</taxon>
        <taxon>Fungi</taxon>
        <taxon>Dikarya</taxon>
        <taxon>Ascomycota</taxon>
        <taxon>Pezizomycotina</taxon>
        <taxon>Dothideomycetes</taxon>
        <taxon>Pleosporomycetidae</taxon>
        <taxon>Pleosporales</taxon>
        <taxon>Pleosporineae</taxon>
        <taxon>Didymellaceae</taxon>
        <taxon>Didymella</taxon>
    </lineage>
</organism>
<evidence type="ECO:0000256" key="2">
    <source>
        <dbReference type="SAM" id="SignalP"/>
    </source>
</evidence>
<dbReference type="GeneID" id="54347509"/>
<evidence type="ECO:0000313" key="4">
    <source>
        <dbReference type="Proteomes" id="UP000800082"/>
    </source>
</evidence>
<feature type="signal peptide" evidence="2">
    <location>
        <begin position="1"/>
        <end position="27"/>
    </location>
</feature>
<protein>
    <submittedName>
        <fullName evidence="3">Uncharacterized protein</fullName>
    </submittedName>
</protein>
<accession>A0A6A5RXF3</accession>
<proteinExistence type="predicted"/>
<evidence type="ECO:0000256" key="1">
    <source>
        <dbReference type="SAM" id="MobiDB-lite"/>
    </source>
</evidence>
<keyword evidence="2" id="KW-0732">Signal</keyword>
<dbReference type="AlphaFoldDB" id="A0A6A5RXF3"/>
<sequence length="191" mass="19497">MRVCGVGCQALPAACCLLAAICGLGNAVVCRAVARCGLGNAVVCRAVARCGTGNAVVCRVVARGGTGTAPKREAGGCHTRTARRGASKAGGCAEASRGAARGWRGIKDLCWRRSDANPTATLWPGHRDHQVRAHDDETGVFCGEGEQAQGFSASATARETGVGRCGVTRSARRMQRNGASTANRGSMPATA</sequence>
<evidence type="ECO:0000313" key="3">
    <source>
        <dbReference type="EMBL" id="KAF1929937.1"/>
    </source>
</evidence>
<feature type="chain" id="PRO_5025589183" evidence="2">
    <location>
        <begin position="28"/>
        <end position="191"/>
    </location>
</feature>
<dbReference type="Proteomes" id="UP000800082">
    <property type="component" value="Unassembled WGS sequence"/>
</dbReference>
<keyword evidence="4" id="KW-1185">Reference proteome</keyword>
<reference evidence="3" key="1">
    <citation type="journal article" date="2020" name="Stud. Mycol.">
        <title>101 Dothideomycetes genomes: a test case for predicting lifestyles and emergence of pathogens.</title>
        <authorList>
            <person name="Haridas S."/>
            <person name="Albert R."/>
            <person name="Binder M."/>
            <person name="Bloem J."/>
            <person name="Labutti K."/>
            <person name="Salamov A."/>
            <person name="Andreopoulos B."/>
            <person name="Baker S."/>
            <person name="Barry K."/>
            <person name="Bills G."/>
            <person name="Bluhm B."/>
            <person name="Cannon C."/>
            <person name="Castanera R."/>
            <person name="Culley D."/>
            <person name="Daum C."/>
            <person name="Ezra D."/>
            <person name="Gonzalez J."/>
            <person name="Henrissat B."/>
            <person name="Kuo A."/>
            <person name="Liang C."/>
            <person name="Lipzen A."/>
            <person name="Lutzoni F."/>
            <person name="Magnuson J."/>
            <person name="Mondo S."/>
            <person name="Nolan M."/>
            <person name="Ohm R."/>
            <person name="Pangilinan J."/>
            <person name="Park H.-J."/>
            <person name="Ramirez L."/>
            <person name="Alfaro M."/>
            <person name="Sun H."/>
            <person name="Tritt A."/>
            <person name="Yoshinaga Y."/>
            <person name="Zwiers L.-H."/>
            <person name="Turgeon B."/>
            <person name="Goodwin S."/>
            <person name="Spatafora J."/>
            <person name="Crous P."/>
            <person name="Grigoriev I."/>
        </authorList>
    </citation>
    <scope>NUCLEOTIDE SEQUENCE</scope>
    <source>
        <strain evidence="3">CBS 183.55</strain>
    </source>
</reference>
<gene>
    <name evidence="3" type="ORF">M421DRAFT_381048</name>
</gene>
<dbReference type="EMBL" id="ML978964">
    <property type="protein sequence ID" value="KAF1929937.1"/>
    <property type="molecule type" value="Genomic_DNA"/>
</dbReference>
<feature type="region of interest" description="Disordered" evidence="1">
    <location>
        <begin position="172"/>
        <end position="191"/>
    </location>
</feature>
<name>A0A6A5RXF3_9PLEO</name>